<evidence type="ECO:0000313" key="2">
    <source>
        <dbReference type="Proteomes" id="UP000295023"/>
    </source>
</evidence>
<dbReference type="RefSeq" id="WP_132284607.1">
    <property type="nucleotide sequence ID" value="NZ_SKBM01000002.1"/>
</dbReference>
<proteinExistence type="predicted"/>
<protein>
    <recommendedName>
        <fullName evidence="3">Ribbon-helix-helix protein, CopG family</fullName>
    </recommendedName>
</protein>
<gene>
    <name evidence="1" type="ORF">EXY23_03580</name>
</gene>
<dbReference type="Proteomes" id="UP000295023">
    <property type="component" value="Unassembled WGS sequence"/>
</dbReference>
<evidence type="ECO:0000313" key="1">
    <source>
        <dbReference type="EMBL" id="TCZ66167.1"/>
    </source>
</evidence>
<dbReference type="AlphaFoldDB" id="A0A4R4DV37"/>
<dbReference type="OrthoDB" id="7282366at2"/>
<dbReference type="EMBL" id="SKBM01000002">
    <property type="protein sequence ID" value="TCZ66167.1"/>
    <property type="molecule type" value="Genomic_DNA"/>
</dbReference>
<organism evidence="1 2">
    <name type="scientific">Roseicella aquatilis</name>
    <dbReference type="NCBI Taxonomy" id="2527868"/>
    <lineage>
        <taxon>Bacteria</taxon>
        <taxon>Pseudomonadati</taxon>
        <taxon>Pseudomonadota</taxon>
        <taxon>Alphaproteobacteria</taxon>
        <taxon>Acetobacterales</taxon>
        <taxon>Roseomonadaceae</taxon>
        <taxon>Roseicella</taxon>
    </lineage>
</organism>
<name>A0A4R4DV37_9PROT</name>
<accession>A0A4R4DV37</accession>
<reference evidence="1 2" key="1">
    <citation type="submission" date="2019-03" db="EMBL/GenBank/DDBJ databases">
        <title>Paracraurococcus aquatilis NE82 genome sequence.</title>
        <authorList>
            <person name="Zhao Y."/>
            <person name="Du Z."/>
        </authorList>
    </citation>
    <scope>NUCLEOTIDE SEQUENCE [LARGE SCALE GENOMIC DNA]</scope>
    <source>
        <strain evidence="1 2">NE82</strain>
    </source>
</reference>
<evidence type="ECO:0008006" key="3">
    <source>
        <dbReference type="Google" id="ProtNLM"/>
    </source>
</evidence>
<keyword evidence="2" id="KW-1185">Reference proteome</keyword>
<sequence>MGAPLSVRLDDDVLGTLENAARTRGIGLATYLRELATAEARRLRRERIREQSRQVAAYVASSPEAQQFYADWGTPTATIEP</sequence>
<comment type="caution">
    <text evidence="1">The sequence shown here is derived from an EMBL/GenBank/DDBJ whole genome shotgun (WGS) entry which is preliminary data.</text>
</comment>